<keyword evidence="2" id="KW-0732">Signal</keyword>
<keyword evidence="1" id="KW-0413">Isomerase</keyword>
<dbReference type="Pfam" id="PF13145">
    <property type="entry name" value="Rotamase_2"/>
    <property type="match status" value="2"/>
</dbReference>
<dbReference type="PANTHER" id="PTHR47245:SF2">
    <property type="entry name" value="PEPTIDYL-PROLYL CIS-TRANS ISOMERASE HP_0175-RELATED"/>
    <property type="match status" value="1"/>
</dbReference>
<dbReference type="EMBL" id="MFAF01000102">
    <property type="protein sequence ID" value="OGD74469.1"/>
    <property type="molecule type" value="Genomic_DNA"/>
</dbReference>
<evidence type="ECO:0000259" key="3">
    <source>
        <dbReference type="PROSITE" id="PS50198"/>
    </source>
</evidence>
<feature type="chain" id="PRO_5009518513" description="PpiC domain-containing protein" evidence="2">
    <location>
        <begin position="25"/>
        <end position="431"/>
    </location>
</feature>
<feature type="domain" description="PpiC" evidence="3">
    <location>
        <begin position="273"/>
        <end position="372"/>
    </location>
</feature>
<dbReference type="Proteomes" id="UP000177187">
    <property type="component" value="Unassembled WGS sequence"/>
</dbReference>
<dbReference type="STRING" id="1817816.A2Y64_01785"/>
<feature type="signal peptide" evidence="2">
    <location>
        <begin position="1"/>
        <end position="24"/>
    </location>
</feature>
<dbReference type="PANTHER" id="PTHR47245">
    <property type="entry name" value="PEPTIDYLPROLYL ISOMERASE"/>
    <property type="match status" value="1"/>
</dbReference>
<evidence type="ECO:0000313" key="4">
    <source>
        <dbReference type="EMBL" id="OGD74469.1"/>
    </source>
</evidence>
<keyword evidence="1" id="KW-0697">Rotamase</keyword>
<reference evidence="4 5" key="1">
    <citation type="journal article" date="2016" name="Nat. Commun.">
        <title>Thousands of microbial genomes shed light on interconnected biogeochemical processes in an aquifer system.</title>
        <authorList>
            <person name="Anantharaman K."/>
            <person name="Brown C.T."/>
            <person name="Hug L.A."/>
            <person name="Sharon I."/>
            <person name="Castelle C.J."/>
            <person name="Probst A.J."/>
            <person name="Thomas B.C."/>
            <person name="Singh A."/>
            <person name="Wilkins M.J."/>
            <person name="Karaoz U."/>
            <person name="Brodie E.L."/>
            <person name="Williams K.H."/>
            <person name="Hubbard S.S."/>
            <person name="Banfield J.F."/>
        </authorList>
    </citation>
    <scope>NUCLEOTIDE SEQUENCE [LARGE SCALE GENOMIC DNA]</scope>
</reference>
<dbReference type="AlphaFoldDB" id="A0A1F5F4B1"/>
<feature type="domain" description="PpiC" evidence="3">
    <location>
        <begin position="140"/>
        <end position="232"/>
    </location>
</feature>
<protein>
    <recommendedName>
        <fullName evidence="3">PpiC domain-containing protein</fullName>
    </recommendedName>
</protein>
<sequence length="431" mass="47181">MRKSARREITTAAALALSVAVLLAGCGEEGTVLVSVGDGAVTVENLQRTATLLGEQGLAQTGTRQGREQLLEKSIQVEVLYQAALAAGVDELPDVQTQLEQAARDVIISNYLRVSFSNYGFSEDDLYDYYQNHAAELVSPTQANVRHIVTESEAEAGRVLTELRGGADFSRLAAERSLDRMSAVNGGRLPVVYPDNQVLPPYVIQAIFTAEAGEPFGPLESQMGWHVFVVDAFNPGKPLGFDEAKPRIALELLAPEEEIRAYYDAHRDEFDRPDAVSLRYVLSATRQDAERVVARTEAGENLAEIAREVSLDAATRDGGGLIPRLYRGLPLPLFAGTRDAQIVEDKAFSVKPGGMSEPFELSRGWAVIQVLESTPGEKSEYENVRAQVQSRLFETRVREKEQAFYDALEESLGIERNEEAISAYLEGSGVN</sequence>
<dbReference type="InterPro" id="IPR046357">
    <property type="entry name" value="PPIase_dom_sf"/>
</dbReference>
<evidence type="ECO:0000256" key="1">
    <source>
        <dbReference type="PROSITE-ProRule" id="PRU00278"/>
    </source>
</evidence>
<comment type="caution">
    <text evidence="4">The sequence shown here is derived from an EMBL/GenBank/DDBJ whole genome shotgun (WGS) entry which is preliminary data.</text>
</comment>
<dbReference type="InterPro" id="IPR050245">
    <property type="entry name" value="PrsA_foldase"/>
</dbReference>
<proteinExistence type="predicted"/>
<evidence type="ECO:0000313" key="5">
    <source>
        <dbReference type="Proteomes" id="UP000177187"/>
    </source>
</evidence>
<dbReference type="InterPro" id="IPR000297">
    <property type="entry name" value="PPIase_PpiC"/>
</dbReference>
<dbReference type="GO" id="GO:0003755">
    <property type="term" value="F:peptidyl-prolyl cis-trans isomerase activity"/>
    <property type="evidence" value="ECO:0007669"/>
    <property type="project" value="UniProtKB-KW"/>
</dbReference>
<gene>
    <name evidence="4" type="ORF">A2Y64_01785</name>
</gene>
<name>A0A1F5F4B1_9BACT</name>
<dbReference type="Gene3D" id="3.10.50.40">
    <property type="match status" value="2"/>
</dbReference>
<organism evidence="4 5">
    <name type="scientific">Candidatus Coatesbacteria bacterium RBG_13_66_14</name>
    <dbReference type="NCBI Taxonomy" id="1817816"/>
    <lineage>
        <taxon>Bacteria</taxon>
        <taxon>Candidatus Coatesiibacteriota</taxon>
    </lineage>
</organism>
<dbReference type="SUPFAM" id="SSF109998">
    <property type="entry name" value="Triger factor/SurA peptide-binding domain-like"/>
    <property type="match status" value="1"/>
</dbReference>
<evidence type="ECO:0000256" key="2">
    <source>
        <dbReference type="SAM" id="SignalP"/>
    </source>
</evidence>
<accession>A0A1F5F4B1</accession>
<dbReference type="PROSITE" id="PS51257">
    <property type="entry name" value="PROKAR_LIPOPROTEIN"/>
    <property type="match status" value="1"/>
</dbReference>
<dbReference type="SUPFAM" id="SSF54534">
    <property type="entry name" value="FKBP-like"/>
    <property type="match status" value="2"/>
</dbReference>
<dbReference type="InterPro" id="IPR027304">
    <property type="entry name" value="Trigger_fact/SurA_dom_sf"/>
</dbReference>
<dbReference type="PROSITE" id="PS50198">
    <property type="entry name" value="PPIC_PPIASE_2"/>
    <property type="match status" value="2"/>
</dbReference>